<accession>A0ABS2CAX4</accession>
<evidence type="ECO:0000313" key="2">
    <source>
        <dbReference type="Proteomes" id="UP001195660"/>
    </source>
</evidence>
<sequence>MPFPSPPPNWDREEISKFFDEARLNEFATFAHLTDDVARLLDIDRAYRVAISGLNHSQNWFSAFFVIRAHSNFLAACRMSWSGQIPESYALLRSCLENALYGLYLARNPDSRQTWLCRHDSEDSKKKVKKEFQIKALIELAIEVDAHEGDVTKILYDRTIDFGAHPNERALMQTLQIEDDAENIHFKVSYLDDDSDTLKQTLRFAAQVGICALSLFYTVYAESFQHFGVVDILSHAKDGL</sequence>
<evidence type="ECO:0000313" key="1">
    <source>
        <dbReference type="EMBL" id="MBM5571307.1"/>
    </source>
</evidence>
<dbReference type="RefSeq" id="WP_203570630.1">
    <property type="nucleotide sequence ID" value="NZ_WOFE01000002.1"/>
</dbReference>
<keyword evidence="2" id="KW-1185">Reference proteome</keyword>
<gene>
    <name evidence="1" type="ORF">GM173_06900</name>
</gene>
<evidence type="ECO:0008006" key="3">
    <source>
        <dbReference type="Google" id="ProtNLM"/>
    </source>
</evidence>
<name>A0ABS2CAX4_9NEIS</name>
<comment type="caution">
    <text evidence="1">The sequence shown here is derived from an EMBL/GenBank/DDBJ whole genome shotgun (WGS) entry which is preliminary data.</text>
</comment>
<protein>
    <recommendedName>
        <fullName evidence="3">HEPN AbiU2-like domain-containing protein</fullName>
    </recommendedName>
</protein>
<organism evidence="1 2">
    <name type="scientific">Deefgea chitinilytica</name>
    <dbReference type="NCBI Taxonomy" id="570276"/>
    <lineage>
        <taxon>Bacteria</taxon>
        <taxon>Pseudomonadati</taxon>
        <taxon>Pseudomonadota</taxon>
        <taxon>Betaproteobacteria</taxon>
        <taxon>Neisseriales</taxon>
        <taxon>Chitinibacteraceae</taxon>
        <taxon>Deefgea</taxon>
    </lineage>
</organism>
<proteinExistence type="predicted"/>
<dbReference type="Proteomes" id="UP001195660">
    <property type="component" value="Unassembled WGS sequence"/>
</dbReference>
<dbReference type="EMBL" id="WOFE01000002">
    <property type="protein sequence ID" value="MBM5571307.1"/>
    <property type="molecule type" value="Genomic_DNA"/>
</dbReference>
<reference evidence="1 2" key="1">
    <citation type="submission" date="2019-11" db="EMBL/GenBank/DDBJ databases">
        <title>Novel Deefgea species.</title>
        <authorList>
            <person name="Han J.-H."/>
        </authorList>
    </citation>
    <scope>NUCLEOTIDE SEQUENCE [LARGE SCALE GENOMIC DNA]</scope>
    <source>
        <strain evidence="1 2">LMG 24817</strain>
    </source>
</reference>